<name>A0A1H3FID2_9RHOB</name>
<evidence type="ECO:0000313" key="1">
    <source>
        <dbReference type="EMBL" id="SDX90690.1"/>
    </source>
</evidence>
<keyword evidence="2" id="KW-1185">Reference proteome</keyword>
<dbReference type="AlphaFoldDB" id="A0A1H3FID2"/>
<dbReference type="RefSeq" id="WP_092685326.1">
    <property type="nucleotide sequence ID" value="NZ_FNMZ01000012.1"/>
</dbReference>
<protein>
    <submittedName>
        <fullName evidence="1">Uncharacterized protein</fullName>
    </submittedName>
</protein>
<gene>
    <name evidence="1" type="ORF">SAMN05444336_112131</name>
</gene>
<accession>A0A1H3FID2</accession>
<dbReference type="EMBL" id="FNMZ01000012">
    <property type="protein sequence ID" value="SDX90690.1"/>
    <property type="molecule type" value="Genomic_DNA"/>
</dbReference>
<dbReference type="Proteomes" id="UP000199118">
    <property type="component" value="Unassembled WGS sequence"/>
</dbReference>
<organism evidence="1 2">
    <name type="scientific">Albimonas donghaensis</name>
    <dbReference type="NCBI Taxonomy" id="356660"/>
    <lineage>
        <taxon>Bacteria</taxon>
        <taxon>Pseudomonadati</taxon>
        <taxon>Pseudomonadota</taxon>
        <taxon>Alphaproteobacteria</taxon>
        <taxon>Rhodobacterales</taxon>
        <taxon>Paracoccaceae</taxon>
        <taxon>Albimonas</taxon>
    </lineage>
</organism>
<sequence length="106" mass="10442">MTSRITARDHLAAVAYFSDLSGDPMDLTGATVAAAAGAVPGSVAADVAAEVTILSAVGGAVQVWFPPGALSGASRWRVQVWASVDGGVHTLPELAVEVIANVGGGG</sequence>
<reference evidence="1 2" key="1">
    <citation type="submission" date="2016-10" db="EMBL/GenBank/DDBJ databases">
        <authorList>
            <person name="de Groot N.N."/>
        </authorList>
    </citation>
    <scope>NUCLEOTIDE SEQUENCE [LARGE SCALE GENOMIC DNA]</scope>
    <source>
        <strain evidence="1 2">DSM 17890</strain>
    </source>
</reference>
<dbReference type="STRING" id="356660.SAMN05444336_112131"/>
<proteinExistence type="predicted"/>
<evidence type="ECO:0000313" key="2">
    <source>
        <dbReference type="Proteomes" id="UP000199118"/>
    </source>
</evidence>